<keyword evidence="1" id="KW-1133">Transmembrane helix</keyword>
<dbReference type="OrthoDB" id="5452892at2"/>
<dbReference type="Proteomes" id="UP000011724">
    <property type="component" value="Chromosome"/>
</dbReference>
<evidence type="ECO:0000313" key="3">
    <source>
        <dbReference type="Proteomes" id="UP000011724"/>
    </source>
</evidence>
<evidence type="ECO:0000313" key="2">
    <source>
        <dbReference type="EMBL" id="CCH49062.1"/>
    </source>
</evidence>
<dbReference type="HOGENOM" id="CLU_942421_0_0_7"/>
<dbReference type="PATRIC" id="fig|879567.3.peg.1923"/>
<accession>M1WSR9</accession>
<name>M1WSR9_PSEP2</name>
<organism evidence="2 3">
    <name type="scientific">Pseudodesulfovibrio piezophilus (strain DSM 21447 / JCM 15486 / C1TLV30)</name>
    <name type="common">Desulfovibrio piezophilus</name>
    <dbReference type="NCBI Taxonomy" id="1322246"/>
    <lineage>
        <taxon>Bacteria</taxon>
        <taxon>Pseudomonadati</taxon>
        <taxon>Thermodesulfobacteriota</taxon>
        <taxon>Desulfovibrionia</taxon>
        <taxon>Desulfovibrionales</taxon>
        <taxon>Desulfovibrionaceae</taxon>
    </lineage>
</organism>
<dbReference type="KEGG" id="dpi:BN4_11827"/>
<dbReference type="BioCyc" id="DPIE1322246:BN4_RS09165-MONOMER"/>
<dbReference type="RefSeq" id="WP_015415106.1">
    <property type="nucleotide sequence ID" value="NC_020409.1"/>
</dbReference>
<evidence type="ECO:0000256" key="1">
    <source>
        <dbReference type="SAM" id="Phobius"/>
    </source>
</evidence>
<dbReference type="eggNOG" id="ENOG50335J3">
    <property type="taxonomic scope" value="Bacteria"/>
</dbReference>
<keyword evidence="3" id="KW-1185">Reference proteome</keyword>
<reference evidence="3" key="2">
    <citation type="journal article" date="2013" name="Stand. Genomic Sci.">
        <title>Complete genome sequence of Desulfocapsa sulfexigens, a marine deltaproteobacterium specialized in disproportionating inorganic sulfur compounds.</title>
        <authorList>
            <person name="Finster K.W."/>
            <person name="Kjeldsen K.U."/>
            <person name="Kube M."/>
            <person name="Reinhardt R."/>
            <person name="Mussmann M."/>
            <person name="Amann R."/>
            <person name="Schreiber L."/>
        </authorList>
    </citation>
    <scope>NUCLEOTIDE SEQUENCE [LARGE SCALE GENOMIC DNA]</scope>
    <source>
        <strain evidence="3">DSM 10523 / SB164P1</strain>
    </source>
</reference>
<protein>
    <submittedName>
        <fullName evidence="2">Uncharacterized protein</fullName>
    </submittedName>
</protein>
<dbReference type="STRING" id="1322246.BN4_11827"/>
<sequence>MSRIWKFFFSFCLFIAVCSFGLMWFVNSEVSREIDRVVAETPGLELSYGDLSVSLTDHAVTLENVETHLPDGKYFTADVLRISRFDQENPVPHFATVEAIGVSMETTFSNFGSWAAPLLASGFSTVHGSFGMSYEYDAKEKQLKVDELVVKAEDLGDLHLATTLDRLDLDAFRMEKIIGLRMEHAMLTVTDHGMVRAVVHSIAKSFGTSDPVARNQMVTELALMADYAGDSKNPVAEGVLTGLRKFLVKPGTLFLEAKPVEPVPFLACFLGRDIYENMRLMNISATAGSNDDI</sequence>
<keyword evidence="1" id="KW-0812">Transmembrane</keyword>
<proteinExistence type="predicted"/>
<dbReference type="EMBL" id="FO203427">
    <property type="protein sequence ID" value="CCH49062.1"/>
    <property type="molecule type" value="Genomic_DNA"/>
</dbReference>
<feature type="transmembrane region" description="Helical" evidence="1">
    <location>
        <begin position="7"/>
        <end position="26"/>
    </location>
</feature>
<keyword evidence="1" id="KW-0472">Membrane</keyword>
<reference evidence="2 3" key="1">
    <citation type="journal article" date="2013" name="PLoS ONE">
        <title>The first genomic and proteomic characterization of a deep-sea sulfate reducer: insights into the piezophilic lifestyle of Desulfovibrio piezophilus.</title>
        <authorList>
            <person name="Pradel N."/>
            <person name="Ji B."/>
            <person name="Gimenez G."/>
            <person name="Talla E."/>
            <person name="Lenoble P."/>
            <person name="Garel M."/>
            <person name="Tamburini C."/>
            <person name="Fourquet P."/>
            <person name="Lebrun R."/>
            <person name="Bertin P."/>
            <person name="Denis Y."/>
            <person name="Pophillat M."/>
            <person name="Barbe V."/>
            <person name="Ollivier B."/>
            <person name="Dolla A."/>
        </authorList>
    </citation>
    <scope>NUCLEOTIDE SEQUENCE [LARGE SCALE GENOMIC DNA]</scope>
    <source>
        <strain evidence="3">DSM 10523 / SB164P1</strain>
    </source>
</reference>
<gene>
    <name evidence="2" type="ordered locus">BN4_11827</name>
</gene>
<dbReference type="AlphaFoldDB" id="M1WSR9"/>